<dbReference type="InterPro" id="IPR036849">
    <property type="entry name" value="Enolase-like_C_sf"/>
</dbReference>
<name>A0ABP8KRC6_9BACT</name>
<dbReference type="PANTHER" id="PTHR13794">
    <property type="entry name" value="ENOLASE SUPERFAMILY, MANDELATE RACEMASE"/>
    <property type="match status" value="1"/>
</dbReference>
<accession>A0ABP8KRC6</accession>
<evidence type="ECO:0000256" key="2">
    <source>
        <dbReference type="ARBA" id="ARBA00022723"/>
    </source>
</evidence>
<evidence type="ECO:0000313" key="6">
    <source>
        <dbReference type="Proteomes" id="UP001500936"/>
    </source>
</evidence>
<comment type="caution">
    <text evidence="5">The sequence shown here is derived from an EMBL/GenBank/DDBJ whole genome shotgun (WGS) entry which is preliminary data.</text>
</comment>
<dbReference type="Gene3D" id="3.20.20.120">
    <property type="entry name" value="Enolase-like C-terminal domain"/>
    <property type="match status" value="1"/>
</dbReference>
<keyword evidence="2" id="KW-0479">Metal-binding</keyword>
<evidence type="ECO:0000256" key="1">
    <source>
        <dbReference type="ARBA" id="ARBA00001946"/>
    </source>
</evidence>
<protein>
    <submittedName>
        <fullName evidence="5">Mandelate racemase/muconate lactonizing enzyme family protein</fullName>
    </submittedName>
</protein>
<keyword evidence="3" id="KW-0460">Magnesium</keyword>
<dbReference type="SMART" id="SM00922">
    <property type="entry name" value="MR_MLE"/>
    <property type="match status" value="1"/>
</dbReference>
<dbReference type="PANTHER" id="PTHR13794:SF58">
    <property type="entry name" value="MITOCHONDRIAL ENOLASE SUPERFAMILY MEMBER 1"/>
    <property type="match status" value="1"/>
</dbReference>
<keyword evidence="6" id="KW-1185">Reference proteome</keyword>
<dbReference type="InterPro" id="IPR029017">
    <property type="entry name" value="Enolase-like_N"/>
</dbReference>
<dbReference type="InterPro" id="IPR029065">
    <property type="entry name" value="Enolase_C-like"/>
</dbReference>
<dbReference type="EMBL" id="BAABHB010000009">
    <property type="protein sequence ID" value="GAA4412816.1"/>
    <property type="molecule type" value="Genomic_DNA"/>
</dbReference>
<dbReference type="SFLD" id="SFLDS00001">
    <property type="entry name" value="Enolase"/>
    <property type="match status" value="1"/>
</dbReference>
<dbReference type="Pfam" id="PF13378">
    <property type="entry name" value="MR_MLE_C"/>
    <property type="match status" value="1"/>
</dbReference>
<proteinExistence type="predicted"/>
<dbReference type="SUPFAM" id="SSF54826">
    <property type="entry name" value="Enolase N-terminal domain-like"/>
    <property type="match status" value="1"/>
</dbReference>
<dbReference type="SUPFAM" id="SSF51604">
    <property type="entry name" value="Enolase C-terminal domain-like"/>
    <property type="match status" value="1"/>
</dbReference>
<sequence>MDILARYDSLDEVLKRPVLRKELFSAPVIIDTIELLRDRNNFLVRVRSKEGAEGIAAGHGSQNSKSWPAFGGLISRFQGKDARDLDALIPGDNGKSGGIPFNVQVAVLEFAILDMMGNTIRKPVGELIGTIHNPMISVYQGSRVVELRQLPPEESLEIVKKDLLESKAKAVKIRAGGGGVLDGDNAPGRTEKLIRMARETFGDQMVLGCDGNGNYTRKGGIRIGKILEEYKYAWWEEMVPFGWYDDLKHVKDGLRIPISTGESEAHISTFRWLIANDACDVVQPDQLYFGGMIRSMKVARMAEAFGKTIVPHITQYGLGYIYMLHFISACLNAGKFQEFDLFSTRDANGNTIPIMYKSGDPIVSYDGVLKVPTGSGLGIVIDPDYIKKHTVVKDW</sequence>
<organism evidence="5 6">
    <name type="scientific">Nibrella viscosa</name>
    <dbReference type="NCBI Taxonomy" id="1084524"/>
    <lineage>
        <taxon>Bacteria</taxon>
        <taxon>Pseudomonadati</taxon>
        <taxon>Bacteroidota</taxon>
        <taxon>Cytophagia</taxon>
        <taxon>Cytophagales</taxon>
        <taxon>Spirosomataceae</taxon>
        <taxon>Nibrella</taxon>
    </lineage>
</organism>
<comment type="cofactor">
    <cofactor evidence="1">
        <name>Mg(2+)</name>
        <dbReference type="ChEBI" id="CHEBI:18420"/>
    </cofactor>
</comment>
<dbReference type="Gene3D" id="3.30.390.10">
    <property type="entry name" value="Enolase-like, N-terminal domain"/>
    <property type="match status" value="1"/>
</dbReference>
<evidence type="ECO:0000256" key="3">
    <source>
        <dbReference type="ARBA" id="ARBA00022842"/>
    </source>
</evidence>
<evidence type="ECO:0000259" key="4">
    <source>
        <dbReference type="SMART" id="SM00922"/>
    </source>
</evidence>
<dbReference type="InterPro" id="IPR046945">
    <property type="entry name" value="RHMD-like"/>
</dbReference>
<gene>
    <name evidence="5" type="ORF">GCM10023187_40460</name>
</gene>
<reference evidence="6" key="1">
    <citation type="journal article" date="2019" name="Int. J. Syst. Evol. Microbiol.">
        <title>The Global Catalogue of Microorganisms (GCM) 10K type strain sequencing project: providing services to taxonomists for standard genome sequencing and annotation.</title>
        <authorList>
            <consortium name="The Broad Institute Genomics Platform"/>
            <consortium name="The Broad Institute Genome Sequencing Center for Infectious Disease"/>
            <person name="Wu L."/>
            <person name="Ma J."/>
        </authorList>
    </citation>
    <scope>NUCLEOTIDE SEQUENCE [LARGE SCALE GENOMIC DNA]</scope>
    <source>
        <strain evidence="6">JCM 17925</strain>
    </source>
</reference>
<dbReference type="InterPro" id="IPR013342">
    <property type="entry name" value="Mandelate_racemase_C"/>
</dbReference>
<dbReference type="Proteomes" id="UP001500936">
    <property type="component" value="Unassembled WGS sequence"/>
</dbReference>
<feature type="domain" description="Mandelate racemase/muconate lactonizing enzyme C-terminal" evidence="4">
    <location>
        <begin position="152"/>
        <end position="257"/>
    </location>
</feature>
<evidence type="ECO:0000313" key="5">
    <source>
        <dbReference type="EMBL" id="GAA4412816.1"/>
    </source>
</evidence>